<proteinExistence type="predicted"/>
<dbReference type="PANTHER" id="PTHR22722">
    <property type="entry name" value="LOW-DENSITY LIPOPROTEIN RECEPTOR-RELATED PROTEIN 2-RELATED"/>
    <property type="match status" value="1"/>
</dbReference>
<dbReference type="SUPFAM" id="SSF57424">
    <property type="entry name" value="LDL receptor-like module"/>
    <property type="match status" value="2"/>
</dbReference>
<keyword evidence="2" id="KW-0812">Transmembrane</keyword>
<evidence type="ECO:0000256" key="3">
    <source>
        <dbReference type="ARBA" id="ARBA00022737"/>
    </source>
</evidence>
<evidence type="ECO:0000256" key="2">
    <source>
        <dbReference type="ARBA" id="ARBA00022692"/>
    </source>
</evidence>
<dbReference type="GO" id="GO:0006898">
    <property type="term" value="P:receptor-mediated endocytosis"/>
    <property type="evidence" value="ECO:0007669"/>
    <property type="project" value="TreeGrafter"/>
</dbReference>
<dbReference type="PANTHER" id="PTHR22722:SF15">
    <property type="entry name" value="LOW-DENSITY LIPOPROTEIN RECEPTOR-RELATED"/>
    <property type="match status" value="1"/>
</dbReference>
<feature type="chain" id="PRO_5042072705" evidence="10">
    <location>
        <begin position="22"/>
        <end position="217"/>
    </location>
</feature>
<keyword evidence="7 11" id="KW-0675">Receptor</keyword>
<comment type="subcellular location">
    <subcellularLocation>
        <location evidence="1">Membrane</location>
        <topology evidence="1">Single-pass membrane protein</topology>
    </subcellularLocation>
</comment>
<dbReference type="InterPro" id="IPR051221">
    <property type="entry name" value="LDLR-related"/>
</dbReference>
<sequence>MNTLLPLATVILLYFVASISGEICSGNLDYDCGEGTPRCIPSAWKCDNIRDCSNGKDEEGCNFIFCPANTFKCQSRECIPTKSRCNGTRECHDGSDEAYCFLTVSPVVNEQRSFTDEDDSTGPEVTLTQSDVPTARHNHHQGHYQHPKPNPAPNSAGCLTEMPALLNFTGTYKDDTEGQRHFVAVDLESGVRKVYTLEEAFEKDAWSLCQYIAAKLK</sequence>
<evidence type="ECO:0000256" key="5">
    <source>
        <dbReference type="ARBA" id="ARBA00023136"/>
    </source>
</evidence>
<evidence type="ECO:0000313" key="12">
    <source>
        <dbReference type="Proteomes" id="UP001201812"/>
    </source>
</evidence>
<protein>
    <submittedName>
        <fullName evidence="11">Low-density lipoprotein receptor domain class A domain-containing protein</fullName>
    </submittedName>
</protein>
<keyword evidence="5" id="KW-0472">Membrane</keyword>
<accession>A0AAD4QXQ3</accession>
<feature type="disulfide bond" evidence="9">
    <location>
        <begin position="85"/>
        <end position="100"/>
    </location>
</feature>
<organism evidence="11 12">
    <name type="scientific">Ditylenchus destructor</name>
    <dbReference type="NCBI Taxonomy" id="166010"/>
    <lineage>
        <taxon>Eukaryota</taxon>
        <taxon>Metazoa</taxon>
        <taxon>Ecdysozoa</taxon>
        <taxon>Nematoda</taxon>
        <taxon>Chromadorea</taxon>
        <taxon>Rhabditida</taxon>
        <taxon>Tylenchina</taxon>
        <taxon>Tylenchomorpha</taxon>
        <taxon>Sphaerularioidea</taxon>
        <taxon>Anguinidae</taxon>
        <taxon>Anguininae</taxon>
        <taxon>Ditylenchus</taxon>
    </lineage>
</organism>
<dbReference type="Gene3D" id="4.10.400.10">
    <property type="entry name" value="Low-density Lipoprotein Receptor"/>
    <property type="match status" value="2"/>
</dbReference>
<keyword evidence="10" id="KW-0732">Signal</keyword>
<feature type="signal peptide" evidence="10">
    <location>
        <begin position="1"/>
        <end position="21"/>
    </location>
</feature>
<dbReference type="Pfam" id="PF00057">
    <property type="entry name" value="Ldl_recept_a"/>
    <property type="match status" value="2"/>
</dbReference>
<dbReference type="InterPro" id="IPR023415">
    <property type="entry name" value="LDLR_class-A_CS"/>
</dbReference>
<evidence type="ECO:0000256" key="1">
    <source>
        <dbReference type="ARBA" id="ARBA00004167"/>
    </source>
</evidence>
<dbReference type="GO" id="GO:0043235">
    <property type="term" value="C:receptor complex"/>
    <property type="evidence" value="ECO:0007669"/>
    <property type="project" value="TreeGrafter"/>
</dbReference>
<gene>
    <name evidence="11" type="ORF">DdX_12094</name>
</gene>
<comment type="caution">
    <text evidence="9">Lacks conserved residue(s) required for the propagation of feature annotation.</text>
</comment>
<feature type="disulfide bond" evidence="9">
    <location>
        <begin position="46"/>
        <end position="61"/>
    </location>
</feature>
<dbReference type="Proteomes" id="UP001201812">
    <property type="component" value="Unassembled WGS sequence"/>
</dbReference>
<dbReference type="GO" id="GO:0042562">
    <property type="term" value="F:hormone binding"/>
    <property type="evidence" value="ECO:0007669"/>
    <property type="project" value="TreeGrafter"/>
</dbReference>
<evidence type="ECO:0000256" key="10">
    <source>
        <dbReference type="SAM" id="SignalP"/>
    </source>
</evidence>
<keyword evidence="6 9" id="KW-1015">Disulfide bond</keyword>
<dbReference type="InterPro" id="IPR036055">
    <property type="entry name" value="LDL_receptor-like_sf"/>
</dbReference>
<feature type="disulfide bond" evidence="9">
    <location>
        <begin position="73"/>
        <end position="91"/>
    </location>
</feature>
<dbReference type="SMART" id="SM00192">
    <property type="entry name" value="LDLa"/>
    <property type="match status" value="2"/>
</dbReference>
<keyword evidence="11" id="KW-0449">Lipoprotein</keyword>
<reference evidence="11" key="1">
    <citation type="submission" date="2022-01" db="EMBL/GenBank/DDBJ databases">
        <title>Genome Sequence Resource for Two Populations of Ditylenchus destructor, the Migratory Endoparasitic Phytonematode.</title>
        <authorList>
            <person name="Zhang H."/>
            <person name="Lin R."/>
            <person name="Xie B."/>
        </authorList>
    </citation>
    <scope>NUCLEOTIDE SEQUENCE</scope>
    <source>
        <strain evidence="11">BazhouSP</strain>
    </source>
</reference>
<keyword evidence="12" id="KW-1185">Reference proteome</keyword>
<evidence type="ECO:0000256" key="7">
    <source>
        <dbReference type="ARBA" id="ARBA00023170"/>
    </source>
</evidence>
<name>A0AAD4QXQ3_9BILA</name>
<evidence type="ECO:0000256" key="8">
    <source>
        <dbReference type="ARBA" id="ARBA00023180"/>
    </source>
</evidence>
<evidence type="ECO:0000256" key="6">
    <source>
        <dbReference type="ARBA" id="ARBA00023157"/>
    </source>
</evidence>
<keyword evidence="8" id="KW-0325">Glycoprotein</keyword>
<dbReference type="AlphaFoldDB" id="A0AAD4QXQ3"/>
<dbReference type="CDD" id="cd00112">
    <property type="entry name" value="LDLa"/>
    <property type="match status" value="2"/>
</dbReference>
<dbReference type="PRINTS" id="PR00261">
    <property type="entry name" value="LDLRECEPTOR"/>
</dbReference>
<evidence type="ECO:0000256" key="9">
    <source>
        <dbReference type="PROSITE-ProRule" id="PRU00124"/>
    </source>
</evidence>
<dbReference type="PROSITE" id="PS01209">
    <property type="entry name" value="LDLRA_1"/>
    <property type="match status" value="1"/>
</dbReference>
<feature type="disulfide bond" evidence="9">
    <location>
        <begin position="66"/>
        <end position="78"/>
    </location>
</feature>
<dbReference type="InterPro" id="IPR002172">
    <property type="entry name" value="LDrepeatLR_classA_rpt"/>
</dbReference>
<dbReference type="GO" id="GO:0016324">
    <property type="term" value="C:apical plasma membrane"/>
    <property type="evidence" value="ECO:0007669"/>
    <property type="project" value="TreeGrafter"/>
</dbReference>
<evidence type="ECO:0000313" key="11">
    <source>
        <dbReference type="EMBL" id="KAI1708144.1"/>
    </source>
</evidence>
<keyword evidence="3" id="KW-0677">Repeat</keyword>
<dbReference type="EMBL" id="JAKKPZ010000037">
    <property type="protein sequence ID" value="KAI1708144.1"/>
    <property type="molecule type" value="Genomic_DNA"/>
</dbReference>
<dbReference type="PROSITE" id="PS50068">
    <property type="entry name" value="LDLRA_2"/>
    <property type="match status" value="2"/>
</dbReference>
<keyword evidence="4" id="KW-1133">Transmembrane helix</keyword>
<evidence type="ECO:0000256" key="4">
    <source>
        <dbReference type="ARBA" id="ARBA00022989"/>
    </source>
</evidence>
<comment type="caution">
    <text evidence="11">The sequence shown here is derived from an EMBL/GenBank/DDBJ whole genome shotgun (WGS) entry which is preliminary data.</text>
</comment>